<reference evidence="2 3" key="1">
    <citation type="submission" date="2019-07" db="EMBL/GenBank/DDBJ databases">
        <title>Draft genome assembly of a fouling barnacle, Amphibalanus amphitrite (Darwin, 1854): The first reference genome for Thecostraca.</title>
        <authorList>
            <person name="Kim W."/>
        </authorList>
    </citation>
    <scope>NUCLEOTIDE SEQUENCE [LARGE SCALE GENOMIC DNA]</scope>
    <source>
        <strain evidence="2">SNU_AA5</strain>
        <tissue evidence="2">Soma without cirri and trophi</tissue>
    </source>
</reference>
<sequence length="117" mass="12941">MAPSHQECQQDDALVIQELVAAVAKSTEMEDLDDSAKASLGHSSGALARSATRRNKYGASASLLIYHGTTPLEVRLEKDKEDIDLTVRICHIWRQLPKTEANRNQLLSAINQEVTQK</sequence>
<evidence type="ECO:0000313" key="3">
    <source>
        <dbReference type="Proteomes" id="UP000440578"/>
    </source>
</evidence>
<comment type="caution">
    <text evidence="2">The sequence shown here is derived from an EMBL/GenBank/DDBJ whole genome shotgun (WGS) entry which is preliminary data.</text>
</comment>
<keyword evidence="3" id="KW-1185">Reference proteome</keyword>
<organism evidence="2 3">
    <name type="scientific">Amphibalanus amphitrite</name>
    <name type="common">Striped barnacle</name>
    <name type="synonym">Balanus amphitrite</name>
    <dbReference type="NCBI Taxonomy" id="1232801"/>
    <lineage>
        <taxon>Eukaryota</taxon>
        <taxon>Metazoa</taxon>
        <taxon>Ecdysozoa</taxon>
        <taxon>Arthropoda</taxon>
        <taxon>Crustacea</taxon>
        <taxon>Multicrustacea</taxon>
        <taxon>Cirripedia</taxon>
        <taxon>Thoracica</taxon>
        <taxon>Thoracicalcarea</taxon>
        <taxon>Balanomorpha</taxon>
        <taxon>Balanoidea</taxon>
        <taxon>Balanidae</taxon>
        <taxon>Amphibalaninae</taxon>
        <taxon>Amphibalanus</taxon>
    </lineage>
</organism>
<gene>
    <name evidence="2" type="ORF">FJT64_001055</name>
</gene>
<dbReference type="Proteomes" id="UP000440578">
    <property type="component" value="Unassembled WGS sequence"/>
</dbReference>
<proteinExistence type="predicted"/>
<dbReference type="OrthoDB" id="6365676at2759"/>
<accession>A0A6A4VN84</accession>
<feature type="region of interest" description="Disordered" evidence="1">
    <location>
        <begin position="31"/>
        <end position="52"/>
    </location>
</feature>
<evidence type="ECO:0000256" key="1">
    <source>
        <dbReference type="SAM" id="MobiDB-lite"/>
    </source>
</evidence>
<dbReference type="EMBL" id="VIIS01001831">
    <property type="protein sequence ID" value="KAF0292182.1"/>
    <property type="molecule type" value="Genomic_DNA"/>
</dbReference>
<protein>
    <submittedName>
        <fullName evidence="2">Uncharacterized protein</fullName>
    </submittedName>
</protein>
<dbReference type="AlphaFoldDB" id="A0A6A4VN84"/>
<evidence type="ECO:0000313" key="2">
    <source>
        <dbReference type="EMBL" id="KAF0292182.1"/>
    </source>
</evidence>
<name>A0A6A4VN84_AMPAM</name>